<evidence type="ECO:0000313" key="3">
    <source>
        <dbReference type="EMBL" id="MDI3048160.1"/>
    </source>
</evidence>
<gene>
    <name evidence="3" type="ORF">QJ129_02695</name>
</gene>
<reference evidence="3" key="1">
    <citation type="submission" date="2023-04" db="EMBL/GenBank/DDBJ databases">
        <title>Genomes of recent Mycoplasma hyosynoviae isolates 2023.</title>
        <authorList>
            <person name="Spergser J."/>
        </authorList>
    </citation>
    <scope>NUCLEOTIDE SEQUENCE</scope>
    <source>
        <strain evidence="3">SN1J23N</strain>
    </source>
</reference>
<proteinExistence type="predicted"/>
<dbReference type="AlphaFoldDB" id="A0AAP4ENR6"/>
<sequence length="81" mass="9227">MRKEIRLRNKVRAEKRRIKLAKERARELRRLARAEAAGKKEAPKKVATTSPATKTETKKATPVKKTATTTKPKTETKKTTK</sequence>
<evidence type="ECO:0000256" key="2">
    <source>
        <dbReference type="SAM" id="MobiDB-lite"/>
    </source>
</evidence>
<keyword evidence="1" id="KW-0175">Coiled coil</keyword>
<feature type="compositionally biased region" description="Basic and acidic residues" evidence="2">
    <location>
        <begin position="72"/>
        <end position="81"/>
    </location>
</feature>
<organism evidence="3 4">
    <name type="scientific">Metamycoplasma hyosynoviae</name>
    <dbReference type="NCBI Taxonomy" id="29559"/>
    <lineage>
        <taxon>Bacteria</taxon>
        <taxon>Bacillati</taxon>
        <taxon>Mycoplasmatota</taxon>
        <taxon>Mycoplasmoidales</taxon>
        <taxon>Metamycoplasmataceae</taxon>
        <taxon>Metamycoplasma</taxon>
    </lineage>
</organism>
<evidence type="ECO:0000256" key="1">
    <source>
        <dbReference type="SAM" id="Coils"/>
    </source>
</evidence>
<dbReference type="EMBL" id="JASBCP010000004">
    <property type="protein sequence ID" value="MDI3048160.1"/>
    <property type="molecule type" value="Genomic_DNA"/>
</dbReference>
<accession>A0AAP4ENR6</accession>
<evidence type="ECO:0000313" key="4">
    <source>
        <dbReference type="Proteomes" id="UP001233782"/>
    </source>
</evidence>
<feature type="region of interest" description="Disordered" evidence="2">
    <location>
        <begin position="32"/>
        <end position="81"/>
    </location>
</feature>
<name>A0AAP4ENR6_9BACT</name>
<protein>
    <submittedName>
        <fullName evidence="3">Uncharacterized protein</fullName>
    </submittedName>
</protein>
<feature type="coiled-coil region" evidence="1">
    <location>
        <begin position="4"/>
        <end position="31"/>
    </location>
</feature>
<feature type="compositionally biased region" description="Basic and acidic residues" evidence="2">
    <location>
        <begin position="32"/>
        <end position="44"/>
    </location>
</feature>
<dbReference type="RefSeq" id="WP_282208565.1">
    <property type="nucleotide sequence ID" value="NZ_JASBCN010000002.1"/>
</dbReference>
<dbReference type="Proteomes" id="UP001233782">
    <property type="component" value="Unassembled WGS sequence"/>
</dbReference>
<comment type="caution">
    <text evidence="3">The sequence shown here is derived from an EMBL/GenBank/DDBJ whole genome shotgun (WGS) entry which is preliminary data.</text>
</comment>